<feature type="transmembrane region" description="Helical" evidence="8">
    <location>
        <begin position="93"/>
        <end position="110"/>
    </location>
</feature>
<dbReference type="InterPro" id="IPR000515">
    <property type="entry name" value="MetI-like"/>
</dbReference>
<reference evidence="10 11" key="1">
    <citation type="submission" date="2018-05" db="EMBL/GenBank/DDBJ databases">
        <title>Rhodobacteraceae gen. nov., sp. nov. isolated from sea water.</title>
        <authorList>
            <person name="Ren Y."/>
        </authorList>
    </citation>
    <scope>NUCLEOTIDE SEQUENCE [LARGE SCALE GENOMIC DNA]</scope>
    <source>
        <strain evidence="10 11">TG-679</strain>
    </source>
</reference>
<keyword evidence="7 8" id="KW-0472">Membrane</keyword>
<comment type="subcellular location">
    <subcellularLocation>
        <location evidence="1">Cell inner membrane</location>
        <topology evidence="1">Multi-pass membrane protein</topology>
    </subcellularLocation>
    <subcellularLocation>
        <location evidence="8">Cell membrane</location>
        <topology evidence="8">Multi-pass membrane protein</topology>
    </subcellularLocation>
</comment>
<evidence type="ECO:0000259" key="9">
    <source>
        <dbReference type="PROSITE" id="PS50928"/>
    </source>
</evidence>
<evidence type="ECO:0000256" key="7">
    <source>
        <dbReference type="ARBA" id="ARBA00023136"/>
    </source>
</evidence>
<keyword evidence="4" id="KW-1003">Cell membrane</keyword>
<dbReference type="GO" id="GO:0043190">
    <property type="term" value="C:ATP-binding cassette (ABC) transporter complex"/>
    <property type="evidence" value="ECO:0007669"/>
    <property type="project" value="InterPro"/>
</dbReference>
<evidence type="ECO:0000256" key="6">
    <source>
        <dbReference type="ARBA" id="ARBA00022989"/>
    </source>
</evidence>
<protein>
    <submittedName>
        <fullName evidence="10">Amino acid ABC transporter permease</fullName>
    </submittedName>
</protein>
<feature type="transmembrane region" description="Helical" evidence="8">
    <location>
        <begin position="156"/>
        <end position="175"/>
    </location>
</feature>
<evidence type="ECO:0000313" key="10">
    <source>
        <dbReference type="EMBL" id="PWR04301.1"/>
    </source>
</evidence>
<feature type="transmembrane region" description="Helical" evidence="8">
    <location>
        <begin position="195"/>
        <end position="213"/>
    </location>
</feature>
<dbReference type="InterPro" id="IPR010065">
    <property type="entry name" value="AA_ABC_transptr_permease_3TM"/>
</dbReference>
<dbReference type="CDD" id="cd06261">
    <property type="entry name" value="TM_PBP2"/>
    <property type="match status" value="1"/>
</dbReference>
<dbReference type="RefSeq" id="WP_109810088.1">
    <property type="nucleotide sequence ID" value="NZ_QGKU01000006.1"/>
</dbReference>
<keyword evidence="6 8" id="KW-1133">Transmembrane helix</keyword>
<dbReference type="SUPFAM" id="SSF161098">
    <property type="entry name" value="MetI-like"/>
    <property type="match status" value="1"/>
</dbReference>
<dbReference type="GO" id="GO:0006865">
    <property type="term" value="P:amino acid transport"/>
    <property type="evidence" value="ECO:0007669"/>
    <property type="project" value="TreeGrafter"/>
</dbReference>
<feature type="transmembrane region" description="Helical" evidence="8">
    <location>
        <begin position="60"/>
        <end position="81"/>
    </location>
</feature>
<comment type="similarity">
    <text evidence="2">Belongs to the binding-protein-dependent transport system permease family. HisMQ subfamily.</text>
</comment>
<dbReference type="AlphaFoldDB" id="A0A2V2LJN9"/>
<evidence type="ECO:0000256" key="1">
    <source>
        <dbReference type="ARBA" id="ARBA00004429"/>
    </source>
</evidence>
<feature type="domain" description="ABC transmembrane type-1" evidence="9">
    <location>
        <begin position="24"/>
        <end position="216"/>
    </location>
</feature>
<keyword evidence="11" id="KW-1185">Reference proteome</keyword>
<keyword evidence="3 8" id="KW-0813">Transport</keyword>
<organism evidence="10 11">
    <name type="scientific">Meridianimarinicoccus roseus</name>
    <dbReference type="NCBI Taxonomy" id="2072018"/>
    <lineage>
        <taxon>Bacteria</taxon>
        <taxon>Pseudomonadati</taxon>
        <taxon>Pseudomonadota</taxon>
        <taxon>Alphaproteobacteria</taxon>
        <taxon>Rhodobacterales</taxon>
        <taxon>Paracoccaceae</taxon>
        <taxon>Meridianimarinicoccus</taxon>
    </lineage>
</organism>
<feature type="transmembrane region" description="Helical" evidence="8">
    <location>
        <begin position="26"/>
        <end position="48"/>
    </location>
</feature>
<keyword evidence="5 8" id="KW-0812">Transmembrane</keyword>
<dbReference type="Proteomes" id="UP000245680">
    <property type="component" value="Unassembled WGS sequence"/>
</dbReference>
<evidence type="ECO:0000256" key="5">
    <source>
        <dbReference type="ARBA" id="ARBA00022692"/>
    </source>
</evidence>
<dbReference type="InterPro" id="IPR035906">
    <property type="entry name" value="MetI-like_sf"/>
</dbReference>
<evidence type="ECO:0000256" key="8">
    <source>
        <dbReference type="RuleBase" id="RU363032"/>
    </source>
</evidence>
<dbReference type="GO" id="GO:0022857">
    <property type="term" value="F:transmembrane transporter activity"/>
    <property type="evidence" value="ECO:0007669"/>
    <property type="project" value="InterPro"/>
</dbReference>
<name>A0A2V2LJN9_9RHOB</name>
<sequence>MKDLLTGLLGAPEGVVLYQLLFATQFTIYLSAIAFAGGGTVGALVTLLRIAPARSARSLATAYIWFFQSAPLLMLLFLFGLGVPRLLGVNVNVWLAASAALTLYTSAYLAEVWRSAVQSIPTGQWEGAEALGLRFWQTLRLVVLPQAVRVSLAPTVGFLVQIIKGTSLAYIIGFSDLMSVGKRWANAPVEGTEPFIIYPLMALIYFALCFPLSRLSLGLEKRLGTVRKTPPIAA</sequence>
<dbReference type="PROSITE" id="PS50928">
    <property type="entry name" value="ABC_TM1"/>
    <property type="match status" value="1"/>
</dbReference>
<comment type="caution">
    <text evidence="10">The sequence shown here is derived from an EMBL/GenBank/DDBJ whole genome shotgun (WGS) entry which is preliminary data.</text>
</comment>
<dbReference type="InterPro" id="IPR043429">
    <property type="entry name" value="ArtM/GltK/GlnP/TcyL/YhdX-like"/>
</dbReference>
<dbReference type="PANTHER" id="PTHR30614:SF34">
    <property type="entry name" value="BLR6398 PROTEIN"/>
    <property type="match status" value="1"/>
</dbReference>
<evidence type="ECO:0000256" key="4">
    <source>
        <dbReference type="ARBA" id="ARBA00022475"/>
    </source>
</evidence>
<dbReference type="OrthoDB" id="9814550at2"/>
<accession>A0A2V2LJN9</accession>
<dbReference type="Gene3D" id="1.10.3720.10">
    <property type="entry name" value="MetI-like"/>
    <property type="match status" value="1"/>
</dbReference>
<dbReference type="Pfam" id="PF00528">
    <property type="entry name" value="BPD_transp_1"/>
    <property type="match status" value="1"/>
</dbReference>
<dbReference type="NCBIfam" id="TIGR01726">
    <property type="entry name" value="HEQRo_perm_3TM"/>
    <property type="match status" value="1"/>
</dbReference>
<dbReference type="EMBL" id="QGKU01000006">
    <property type="protein sequence ID" value="PWR04301.1"/>
    <property type="molecule type" value="Genomic_DNA"/>
</dbReference>
<evidence type="ECO:0000256" key="2">
    <source>
        <dbReference type="ARBA" id="ARBA00010072"/>
    </source>
</evidence>
<evidence type="ECO:0000313" key="11">
    <source>
        <dbReference type="Proteomes" id="UP000245680"/>
    </source>
</evidence>
<proteinExistence type="inferred from homology"/>
<dbReference type="PANTHER" id="PTHR30614">
    <property type="entry name" value="MEMBRANE COMPONENT OF AMINO ACID ABC TRANSPORTER"/>
    <property type="match status" value="1"/>
</dbReference>
<evidence type="ECO:0000256" key="3">
    <source>
        <dbReference type="ARBA" id="ARBA00022448"/>
    </source>
</evidence>
<gene>
    <name evidence="10" type="ORF">DKT77_02070</name>
</gene>